<accession>A0ABY5NM12</accession>
<dbReference type="InterPro" id="IPR036388">
    <property type="entry name" value="WH-like_DNA-bd_sf"/>
</dbReference>
<evidence type="ECO:0000256" key="4">
    <source>
        <dbReference type="ARBA" id="ARBA00023163"/>
    </source>
</evidence>
<dbReference type="PANTHER" id="PTHR30346:SF0">
    <property type="entry name" value="HCA OPERON TRANSCRIPTIONAL ACTIVATOR HCAR"/>
    <property type="match status" value="1"/>
</dbReference>
<dbReference type="RefSeq" id="WP_259612877.1">
    <property type="nucleotide sequence ID" value="NZ_CP091139.2"/>
</dbReference>
<evidence type="ECO:0000256" key="2">
    <source>
        <dbReference type="ARBA" id="ARBA00023015"/>
    </source>
</evidence>
<name>A0ABY5NM12_9MICO</name>
<keyword evidence="3" id="KW-0238">DNA-binding</keyword>
<keyword evidence="7" id="KW-1185">Reference proteome</keyword>
<dbReference type="PROSITE" id="PS50931">
    <property type="entry name" value="HTH_LYSR"/>
    <property type="match status" value="1"/>
</dbReference>
<evidence type="ECO:0000256" key="1">
    <source>
        <dbReference type="ARBA" id="ARBA00009437"/>
    </source>
</evidence>
<proteinExistence type="inferred from homology"/>
<dbReference type="Pfam" id="PF03466">
    <property type="entry name" value="LysR_substrate"/>
    <property type="match status" value="1"/>
</dbReference>
<evidence type="ECO:0000313" key="7">
    <source>
        <dbReference type="Proteomes" id="UP001054811"/>
    </source>
</evidence>
<comment type="similarity">
    <text evidence="1">Belongs to the LysR transcriptional regulatory family.</text>
</comment>
<dbReference type="SUPFAM" id="SSF53850">
    <property type="entry name" value="Periplasmic binding protein-like II"/>
    <property type="match status" value="1"/>
</dbReference>
<dbReference type="SUPFAM" id="SSF46785">
    <property type="entry name" value="Winged helix' DNA-binding domain"/>
    <property type="match status" value="1"/>
</dbReference>
<dbReference type="Proteomes" id="UP001054811">
    <property type="component" value="Chromosome"/>
</dbReference>
<dbReference type="InterPro" id="IPR000847">
    <property type="entry name" value="LysR_HTH_N"/>
</dbReference>
<keyword evidence="4" id="KW-0804">Transcription</keyword>
<dbReference type="Gene3D" id="3.40.190.10">
    <property type="entry name" value="Periplasmic binding protein-like II"/>
    <property type="match status" value="2"/>
</dbReference>
<dbReference type="EMBL" id="CP091139">
    <property type="protein sequence ID" value="UUT36228.1"/>
    <property type="molecule type" value="Genomic_DNA"/>
</dbReference>
<dbReference type="InterPro" id="IPR036390">
    <property type="entry name" value="WH_DNA-bd_sf"/>
</dbReference>
<organism evidence="6 7">
    <name type="scientific">Microbacterium elymi</name>
    <dbReference type="NCBI Taxonomy" id="2909587"/>
    <lineage>
        <taxon>Bacteria</taxon>
        <taxon>Bacillati</taxon>
        <taxon>Actinomycetota</taxon>
        <taxon>Actinomycetes</taxon>
        <taxon>Micrococcales</taxon>
        <taxon>Microbacteriaceae</taxon>
        <taxon>Microbacterium</taxon>
    </lineage>
</organism>
<evidence type="ECO:0000313" key="6">
    <source>
        <dbReference type="EMBL" id="UUT36228.1"/>
    </source>
</evidence>
<dbReference type="Gene3D" id="1.10.10.10">
    <property type="entry name" value="Winged helix-like DNA-binding domain superfamily/Winged helix DNA-binding domain"/>
    <property type="match status" value="1"/>
</dbReference>
<evidence type="ECO:0000256" key="3">
    <source>
        <dbReference type="ARBA" id="ARBA00023125"/>
    </source>
</evidence>
<gene>
    <name evidence="6" type="ORF">L2X98_24780</name>
</gene>
<dbReference type="PANTHER" id="PTHR30346">
    <property type="entry name" value="TRANSCRIPTIONAL DUAL REGULATOR HCAR-RELATED"/>
    <property type="match status" value="1"/>
</dbReference>
<dbReference type="CDD" id="cd08414">
    <property type="entry name" value="PBP2_LTTR_aromatics_like"/>
    <property type="match status" value="1"/>
</dbReference>
<evidence type="ECO:0000259" key="5">
    <source>
        <dbReference type="PROSITE" id="PS50931"/>
    </source>
</evidence>
<dbReference type="InterPro" id="IPR005119">
    <property type="entry name" value="LysR_subst-bd"/>
</dbReference>
<protein>
    <submittedName>
        <fullName evidence="6">LysR family transcriptional regulator</fullName>
    </submittedName>
</protein>
<keyword evidence="2" id="KW-0805">Transcription regulation</keyword>
<feature type="domain" description="HTH lysR-type" evidence="5">
    <location>
        <begin position="25"/>
        <end position="60"/>
    </location>
</feature>
<sequence>MWIRSGASARSSRWPTTCTSGVPRRKLFVSQQALSKQIATLEAEVGVTLFTRTTRAVELTPAGELFVQACRRALAELDAGVEAIRGDPGILQLGLIVLGALELTEPILAEFRHARPGSEIVTRQFTFADPSAGLADRSSDVAVVRLPIDVPGLRTERLFVEPRVVVVPSRHPIAAQPDVAVAELLGERITVSNATDERYHRFWTLADHRATPMPAPILARSHAEEIEIVASGRALSISSACAARLTPHPDVRFVPIRDVPGTECAIAWRADQESPLIRDFVDAARRVRERETALVSSIEHPGR</sequence>
<reference evidence="6" key="1">
    <citation type="submission" date="2022-01" db="EMBL/GenBank/DDBJ databases">
        <title>Microbacterium eymi and Microbacterium rhizovicinus sp. nov., isolated from the rhizospheric soil of Elymus tsukushiensis, a plant native to the Dokdo Islands, Republic of Korea.</title>
        <authorList>
            <person name="Hwang Y.J."/>
        </authorList>
    </citation>
    <scope>NUCLEOTIDE SEQUENCE</scope>
    <source>
        <strain evidence="6">KUDC0405</strain>
    </source>
</reference>
<dbReference type="Pfam" id="PF00126">
    <property type="entry name" value="HTH_1"/>
    <property type="match status" value="1"/>
</dbReference>